<evidence type="ECO:0000313" key="4">
    <source>
        <dbReference type="Proteomes" id="UP000251891"/>
    </source>
</evidence>
<keyword evidence="4" id="KW-1185">Reference proteome</keyword>
<comment type="caution">
    <text evidence="3">The sequence shown here is derived from an EMBL/GenBank/DDBJ whole genome shotgun (WGS) entry which is preliminary data.</text>
</comment>
<protein>
    <submittedName>
        <fullName evidence="3">DUF397 domain-containing protein</fullName>
    </submittedName>
</protein>
<proteinExistence type="predicted"/>
<name>A0A365H2T4_9ACTN</name>
<feature type="domain" description="DUF397" evidence="2">
    <location>
        <begin position="10"/>
        <end position="62"/>
    </location>
</feature>
<dbReference type="Proteomes" id="UP000251891">
    <property type="component" value="Unassembled WGS sequence"/>
</dbReference>
<dbReference type="InterPro" id="IPR007278">
    <property type="entry name" value="DUF397"/>
</dbReference>
<feature type="region of interest" description="Disordered" evidence="1">
    <location>
        <begin position="1"/>
        <end position="20"/>
    </location>
</feature>
<evidence type="ECO:0000259" key="2">
    <source>
        <dbReference type="Pfam" id="PF04149"/>
    </source>
</evidence>
<dbReference type="Pfam" id="PF04149">
    <property type="entry name" value="DUF397"/>
    <property type="match status" value="1"/>
</dbReference>
<dbReference type="EMBL" id="QLYX01000009">
    <property type="protein sequence ID" value="RAY13359.1"/>
    <property type="molecule type" value="Genomic_DNA"/>
</dbReference>
<dbReference type="AlphaFoldDB" id="A0A365H2T4"/>
<evidence type="ECO:0000256" key="1">
    <source>
        <dbReference type="SAM" id="MobiDB-lite"/>
    </source>
</evidence>
<dbReference type="RefSeq" id="WP_111869483.1">
    <property type="nucleotide sequence ID" value="NZ_QLYX01000009.1"/>
</dbReference>
<sequence>MPETDTPADRWRKSTYSSGNGGECVELAALGSMVGIRDSKEPDGPRLSVDRPVFRHLVQQVKAGDLDL</sequence>
<organism evidence="3 4">
    <name type="scientific">Actinomadura craniellae</name>
    <dbReference type="NCBI Taxonomy" id="2231787"/>
    <lineage>
        <taxon>Bacteria</taxon>
        <taxon>Bacillati</taxon>
        <taxon>Actinomycetota</taxon>
        <taxon>Actinomycetes</taxon>
        <taxon>Streptosporangiales</taxon>
        <taxon>Thermomonosporaceae</taxon>
        <taxon>Actinomadura</taxon>
    </lineage>
</organism>
<gene>
    <name evidence="3" type="ORF">DPM19_20000</name>
</gene>
<accession>A0A365H2T4</accession>
<reference evidence="3 4" key="1">
    <citation type="submission" date="2018-06" db="EMBL/GenBank/DDBJ databases">
        <title>Actinomadura craniellae sp. nov. isolated from marine sponge Craniella sp.</title>
        <authorList>
            <person name="Li L."/>
            <person name="Xu Q.H."/>
            <person name="Lin H.W."/>
            <person name="Lu Y.H."/>
        </authorList>
    </citation>
    <scope>NUCLEOTIDE SEQUENCE [LARGE SCALE GENOMIC DNA]</scope>
    <source>
        <strain evidence="3 4">LHW63021</strain>
    </source>
</reference>
<evidence type="ECO:0000313" key="3">
    <source>
        <dbReference type="EMBL" id="RAY13359.1"/>
    </source>
</evidence>
<dbReference type="OrthoDB" id="3481959at2"/>